<accession>A0A227PAV6</accession>
<comment type="caution">
    <text evidence="1">The sequence shown here is derived from an EMBL/GenBank/DDBJ whole genome shotgun (WGS) entry which is preliminary data.</text>
</comment>
<organism evidence="1 2">
    <name type="scientific">Flavobacterium araucananum</name>
    <dbReference type="NCBI Taxonomy" id="946678"/>
    <lineage>
        <taxon>Bacteria</taxon>
        <taxon>Pseudomonadati</taxon>
        <taxon>Bacteroidota</taxon>
        <taxon>Flavobacteriia</taxon>
        <taxon>Flavobacteriales</taxon>
        <taxon>Flavobacteriaceae</taxon>
        <taxon>Flavobacterium</taxon>
    </lineage>
</organism>
<evidence type="ECO:0000313" key="1">
    <source>
        <dbReference type="EMBL" id="OXG07041.1"/>
    </source>
</evidence>
<proteinExistence type="predicted"/>
<reference evidence="1 2" key="1">
    <citation type="submission" date="2016-11" db="EMBL/GenBank/DDBJ databases">
        <title>Whole genomes of Flavobacteriaceae.</title>
        <authorList>
            <person name="Stine C."/>
            <person name="Li C."/>
            <person name="Tadesse D."/>
        </authorList>
    </citation>
    <scope>NUCLEOTIDE SEQUENCE [LARGE SCALE GENOMIC DNA]</scope>
    <source>
        <strain evidence="1 2">DSM 24704</strain>
    </source>
</reference>
<dbReference type="AlphaFoldDB" id="A0A227PAV6"/>
<evidence type="ECO:0000313" key="2">
    <source>
        <dbReference type="Proteomes" id="UP000214684"/>
    </source>
</evidence>
<dbReference type="Proteomes" id="UP000214684">
    <property type="component" value="Unassembled WGS sequence"/>
</dbReference>
<protein>
    <submittedName>
        <fullName evidence="1">Uncharacterized protein</fullName>
    </submittedName>
</protein>
<name>A0A227PAV6_9FLAO</name>
<gene>
    <name evidence="1" type="ORF">B0A64_09490</name>
</gene>
<sequence>MQEFYLSQFQDYVKSLNVSKNIENEILDLEFIKKNPSFYIYYPSLFSGMMKMFDQEKINKLSAAGYFYYQSSIIMDTIIDEKQTDKFPIALVCQEETIKLLTEIFTIKSVFWNYWNTRKNEFFNAVLLQQKLYNKTEVNFSEYEVLADYKSAFGKIAVDSIFVLTKQADERKYKIILKSHKYFSVGFQLFDDINDFRIDFGNKQFNWAVYELSKKIEFADYGNDPVKLNKILYIKEIGQGILRKAIEYFETAENLVYNLENSKSWLNVIQQMKNKVILQLDATNDYLKQVKSIQ</sequence>
<dbReference type="OrthoDB" id="4673451at2"/>
<dbReference type="RefSeq" id="WP_089479267.1">
    <property type="nucleotide sequence ID" value="NZ_MUGS01000014.1"/>
</dbReference>
<dbReference type="EMBL" id="MUGS01000014">
    <property type="protein sequence ID" value="OXG07041.1"/>
    <property type="molecule type" value="Genomic_DNA"/>
</dbReference>
<keyword evidence="2" id="KW-1185">Reference proteome</keyword>